<evidence type="ECO:0000313" key="2">
    <source>
        <dbReference type="Proteomes" id="UP000074561"/>
    </source>
</evidence>
<organism evidence="1 2">
    <name type="scientific">Collimonas pratensis</name>
    <dbReference type="NCBI Taxonomy" id="279113"/>
    <lineage>
        <taxon>Bacteria</taxon>
        <taxon>Pseudomonadati</taxon>
        <taxon>Pseudomonadota</taxon>
        <taxon>Betaproteobacteria</taxon>
        <taxon>Burkholderiales</taxon>
        <taxon>Oxalobacteraceae</taxon>
        <taxon>Collimonas</taxon>
    </lineage>
</organism>
<dbReference type="STRING" id="279113.CPter91_3631"/>
<accession>A0A127Q8L0</accession>
<protein>
    <submittedName>
        <fullName evidence="1">Uncharacterized protein</fullName>
    </submittedName>
</protein>
<dbReference type="Proteomes" id="UP000074561">
    <property type="component" value="Chromosome"/>
</dbReference>
<dbReference type="AlphaFoldDB" id="A0A127Q8L0"/>
<evidence type="ECO:0000313" key="1">
    <source>
        <dbReference type="EMBL" id="AMP05952.1"/>
    </source>
</evidence>
<reference evidence="1 2" key="1">
    <citation type="submission" date="2015-11" db="EMBL/GenBank/DDBJ databases">
        <title>Exploring the genomic traits of fungus-feeding bacterial genus Collimonas.</title>
        <authorList>
            <person name="Song C."/>
            <person name="Schmidt R."/>
            <person name="de Jager V."/>
            <person name="Krzyzanowska D."/>
            <person name="Jongedijk E."/>
            <person name="Cankar K."/>
            <person name="Beekwilder J."/>
            <person name="van Veen A."/>
            <person name="de Boer W."/>
            <person name="van Veen J.A."/>
            <person name="Garbeva P."/>
        </authorList>
    </citation>
    <scope>NUCLEOTIDE SEQUENCE [LARGE SCALE GENOMIC DNA]</scope>
    <source>
        <strain evidence="1 2">Ter91</strain>
    </source>
</reference>
<name>A0A127Q8L0_9BURK</name>
<proteinExistence type="predicted"/>
<dbReference type="EMBL" id="CP013234">
    <property type="protein sequence ID" value="AMP05952.1"/>
    <property type="molecule type" value="Genomic_DNA"/>
</dbReference>
<dbReference type="KEGG" id="cpra:CPter91_3631"/>
<sequence length="41" mass="4545">MGGLPTDDKLKKGTINAFRKISFCNFDVSKRNKKIGDTGKD</sequence>
<gene>
    <name evidence="1" type="ORF">CPter91_3631</name>
</gene>